<dbReference type="GO" id="GO:1990112">
    <property type="term" value="C:RQC complex"/>
    <property type="evidence" value="ECO:0007669"/>
    <property type="project" value="TreeGrafter"/>
</dbReference>
<accession>A0A1W1YJ17</accession>
<dbReference type="AlphaFoldDB" id="A0A1W1YJ17"/>
<dbReference type="Proteomes" id="UP000192790">
    <property type="component" value="Unassembled WGS sequence"/>
</dbReference>
<dbReference type="OrthoDB" id="9766163at2"/>
<sequence>MPMDAVCLGAVMNELSPRLVGARIDKIHQPERDEVILSLRGNLRLLLSASPGGSRLQFTSLGRENPASPPMFCMLLRRHLTNGKILALRQPPMERIVEIDISSADEMGEPTLRTLVLEAMGRGANLLLLDENRRILDCLHRISPDEATKRRLLPGLYYHPPAPQEKLSLLNTGGEERGRLLDAAPPELELDRWLIQTFAGFSPLVCRELVFLAVSGADARLCQLDFAQKERFLSVLDSFQTYISEGRTQPYILLRDGAPFDFSFFPITQYGNLAELRRMESFSALLDYFFGERESRESMRRKSAELTKAVSTARDRIARRLAQQGKELEATYDRDLFRRRGDILTANLHRMSRGMSSLTAEDFYDPENREVEIPLDSLLSPQENAARAYKSYTKAKTAAKILAEQITLGEAELSYLDSVQEELHRAEGERDLEEIRRELLDTGYLSRKKSGSRPKKMSLSGPREFSSSSGFLIQVGRNNRQNDELTLRSSEKGDLWLHAKNIPGAHVLIRSHGKVPDEKTVLEAASLAAYYSKGKDGGLVPVDCTLARFVKKPAGAKPGMVIYTGEKTISARPEEALLKSLSKG</sequence>
<evidence type="ECO:0000256" key="4">
    <source>
        <dbReference type="ARBA" id="ARBA00022917"/>
    </source>
</evidence>
<keyword evidence="4 5" id="KW-0648">Protein biosynthesis</keyword>
<gene>
    <name evidence="5" type="primary">rqcH</name>
    <name evidence="8" type="ORF">SAMN02745168_0452</name>
</gene>
<dbReference type="InterPro" id="IPR051608">
    <property type="entry name" value="RQC_Subunit_NEMF"/>
</dbReference>
<dbReference type="EMBL" id="FWXW01000001">
    <property type="protein sequence ID" value="SMC36112.1"/>
    <property type="molecule type" value="Genomic_DNA"/>
</dbReference>
<dbReference type="GO" id="GO:0043023">
    <property type="term" value="F:ribosomal large subunit binding"/>
    <property type="evidence" value="ECO:0007669"/>
    <property type="project" value="UniProtKB-UniRule"/>
</dbReference>
<keyword evidence="1 5" id="KW-0820">tRNA-binding</keyword>
<dbReference type="GO" id="GO:0000049">
    <property type="term" value="F:tRNA binding"/>
    <property type="evidence" value="ECO:0007669"/>
    <property type="project" value="UniProtKB-UniRule"/>
</dbReference>
<keyword evidence="2 5" id="KW-0699">rRNA-binding</keyword>
<keyword evidence="9" id="KW-1185">Reference proteome</keyword>
<keyword evidence="3 5" id="KW-0694">RNA-binding</keyword>
<organism evidence="8 9">
    <name type="scientific">Papillibacter cinnamivorans DSM 12816</name>
    <dbReference type="NCBI Taxonomy" id="1122930"/>
    <lineage>
        <taxon>Bacteria</taxon>
        <taxon>Bacillati</taxon>
        <taxon>Bacillota</taxon>
        <taxon>Clostridia</taxon>
        <taxon>Eubacteriales</taxon>
        <taxon>Oscillospiraceae</taxon>
        <taxon>Papillibacter</taxon>
    </lineage>
</organism>
<comment type="similarity">
    <text evidence="5">Belongs to the NEMF family.</text>
</comment>
<evidence type="ECO:0000313" key="9">
    <source>
        <dbReference type="Proteomes" id="UP000192790"/>
    </source>
</evidence>
<protein>
    <recommendedName>
        <fullName evidence="5">Rqc2 homolog RqcH</fullName>
        <shortName evidence="5">RqcH</shortName>
    </recommendedName>
</protein>
<feature type="domain" description="NFACT RNA-binding" evidence="7">
    <location>
        <begin position="464"/>
        <end position="555"/>
    </location>
</feature>
<name>A0A1W1YJ17_9FIRM</name>
<dbReference type="STRING" id="1122930.SAMN02745168_0452"/>
<comment type="function">
    <text evidence="5">Key component of the ribosome quality control system (RQC), a ribosome-associated complex that mediates the extraction of incompletely synthesized nascent chains from stalled ribosomes and their subsequent degradation. RqcH recruits Ala-charged tRNA, and with RqcP directs the elongation of stalled nascent chains on 50S ribosomal subunits, leading to non-templated C-terminal alanine extensions (Ala tail). The Ala tail promotes nascent chain degradation. May add between 1 and at least 8 Ala residues. Binds to stalled 50S ribosomal subunits.</text>
</comment>
<dbReference type="InterPro" id="IPR043682">
    <property type="entry name" value="RqcH_bacterial"/>
</dbReference>
<evidence type="ECO:0000259" key="7">
    <source>
        <dbReference type="Pfam" id="PF05670"/>
    </source>
</evidence>
<evidence type="ECO:0000256" key="5">
    <source>
        <dbReference type="HAMAP-Rule" id="MF_00844"/>
    </source>
</evidence>
<dbReference type="PANTHER" id="PTHR15239">
    <property type="entry name" value="NUCLEAR EXPORT MEDIATOR FACTOR NEMF"/>
    <property type="match status" value="1"/>
</dbReference>
<dbReference type="Pfam" id="PF05670">
    <property type="entry name" value="NFACT-R_1"/>
    <property type="match status" value="1"/>
</dbReference>
<evidence type="ECO:0000256" key="2">
    <source>
        <dbReference type="ARBA" id="ARBA00022730"/>
    </source>
</evidence>
<comment type="subunit">
    <text evidence="5">Associates with stalled 50S ribosomal subunits. Binds to RqcP.</text>
</comment>
<dbReference type="Gene3D" id="2.30.310.10">
    <property type="entry name" value="ibrinogen binding protein from staphylococcus aureus domain"/>
    <property type="match status" value="1"/>
</dbReference>
<reference evidence="8 9" key="1">
    <citation type="submission" date="2017-04" db="EMBL/GenBank/DDBJ databases">
        <authorList>
            <person name="Afonso C.L."/>
            <person name="Miller P.J."/>
            <person name="Scott M.A."/>
            <person name="Spackman E."/>
            <person name="Goraichik I."/>
            <person name="Dimitrov K.M."/>
            <person name="Suarez D.L."/>
            <person name="Swayne D.E."/>
        </authorList>
    </citation>
    <scope>NUCLEOTIDE SEQUENCE [LARGE SCALE GENOMIC DNA]</scope>
    <source>
        <strain evidence="8 9">DSM 12816</strain>
    </source>
</reference>
<dbReference type="GO" id="GO:0019843">
    <property type="term" value="F:rRNA binding"/>
    <property type="evidence" value="ECO:0007669"/>
    <property type="project" value="UniProtKB-UniRule"/>
</dbReference>
<dbReference type="GO" id="GO:0072344">
    <property type="term" value="P:rescue of stalled ribosome"/>
    <property type="evidence" value="ECO:0007669"/>
    <property type="project" value="UniProtKB-UniRule"/>
</dbReference>
<evidence type="ECO:0000256" key="3">
    <source>
        <dbReference type="ARBA" id="ARBA00022884"/>
    </source>
</evidence>
<proteinExistence type="inferred from homology"/>
<dbReference type="PANTHER" id="PTHR15239:SF6">
    <property type="entry name" value="RIBOSOME QUALITY CONTROL COMPLEX SUBUNIT NEMF"/>
    <property type="match status" value="1"/>
</dbReference>
<evidence type="ECO:0000256" key="6">
    <source>
        <dbReference type="SAM" id="MobiDB-lite"/>
    </source>
</evidence>
<dbReference type="Pfam" id="PF05833">
    <property type="entry name" value="NFACT_N"/>
    <property type="match status" value="1"/>
</dbReference>
<dbReference type="RefSeq" id="WP_084233096.1">
    <property type="nucleotide sequence ID" value="NZ_FWXW01000001.1"/>
</dbReference>
<feature type="compositionally biased region" description="Basic residues" evidence="6">
    <location>
        <begin position="446"/>
        <end position="456"/>
    </location>
</feature>
<feature type="region of interest" description="Disordered" evidence="6">
    <location>
        <begin position="446"/>
        <end position="465"/>
    </location>
</feature>
<evidence type="ECO:0000313" key="8">
    <source>
        <dbReference type="EMBL" id="SMC36112.1"/>
    </source>
</evidence>
<evidence type="ECO:0000256" key="1">
    <source>
        <dbReference type="ARBA" id="ARBA00022555"/>
    </source>
</evidence>
<dbReference type="InterPro" id="IPR008532">
    <property type="entry name" value="NFACT_RNA-bd"/>
</dbReference>
<dbReference type="HAMAP" id="MF_00844_B">
    <property type="entry name" value="RqcH_B"/>
    <property type="match status" value="1"/>
</dbReference>